<evidence type="ECO:0000313" key="2">
    <source>
        <dbReference type="EMBL" id="EEC72105.1"/>
    </source>
</evidence>
<dbReference type="AlphaFoldDB" id="B8A8T0"/>
<feature type="compositionally biased region" description="Polar residues" evidence="1">
    <location>
        <begin position="158"/>
        <end position="170"/>
    </location>
</feature>
<keyword evidence="3" id="KW-1185">Reference proteome</keyword>
<name>B8A8T0_ORYSI</name>
<dbReference type="HOGENOM" id="CLU_1191547_0_0_1"/>
<sequence length="233" mass="24386">MASVKAPAPQEQKVEGESSDASLAVGGGFELPPACGGHSAAIGPADRHGLLLLLLLRGGGRLRAPARVRIPLGGNWRGRPPCMSQIMKSVYLDGSSAMEQKPVVNADGEVLLVRRATGARVAHVGVIVADVADSARQRDGSLYARHSYRAGPVPSTMPHHTSAMTPSTPASHHIRRSRALSPAASSSSFAAVTTPSCTPCHGAAPLDTINSNESLKRLHIERLNRMGFFAGIL</sequence>
<reference evidence="2 3" key="1">
    <citation type="journal article" date="2005" name="PLoS Biol.">
        <title>The genomes of Oryza sativa: a history of duplications.</title>
        <authorList>
            <person name="Yu J."/>
            <person name="Wang J."/>
            <person name="Lin W."/>
            <person name="Li S."/>
            <person name="Li H."/>
            <person name="Zhou J."/>
            <person name="Ni P."/>
            <person name="Dong W."/>
            <person name="Hu S."/>
            <person name="Zeng C."/>
            <person name="Zhang J."/>
            <person name="Zhang Y."/>
            <person name="Li R."/>
            <person name="Xu Z."/>
            <person name="Li S."/>
            <person name="Li X."/>
            <person name="Zheng H."/>
            <person name="Cong L."/>
            <person name="Lin L."/>
            <person name="Yin J."/>
            <person name="Geng J."/>
            <person name="Li G."/>
            <person name="Shi J."/>
            <person name="Liu J."/>
            <person name="Lv H."/>
            <person name="Li J."/>
            <person name="Wang J."/>
            <person name="Deng Y."/>
            <person name="Ran L."/>
            <person name="Shi X."/>
            <person name="Wang X."/>
            <person name="Wu Q."/>
            <person name="Li C."/>
            <person name="Ren X."/>
            <person name="Wang J."/>
            <person name="Wang X."/>
            <person name="Li D."/>
            <person name="Liu D."/>
            <person name="Zhang X."/>
            <person name="Ji Z."/>
            <person name="Zhao W."/>
            <person name="Sun Y."/>
            <person name="Zhang Z."/>
            <person name="Bao J."/>
            <person name="Han Y."/>
            <person name="Dong L."/>
            <person name="Ji J."/>
            <person name="Chen P."/>
            <person name="Wu S."/>
            <person name="Liu J."/>
            <person name="Xiao Y."/>
            <person name="Bu D."/>
            <person name="Tan J."/>
            <person name="Yang L."/>
            <person name="Ye C."/>
            <person name="Zhang J."/>
            <person name="Xu J."/>
            <person name="Zhou Y."/>
            <person name="Yu Y."/>
            <person name="Zhang B."/>
            <person name="Zhuang S."/>
            <person name="Wei H."/>
            <person name="Liu B."/>
            <person name="Lei M."/>
            <person name="Yu H."/>
            <person name="Li Y."/>
            <person name="Xu H."/>
            <person name="Wei S."/>
            <person name="He X."/>
            <person name="Fang L."/>
            <person name="Zhang Z."/>
            <person name="Zhang Y."/>
            <person name="Huang X."/>
            <person name="Su Z."/>
            <person name="Tong W."/>
            <person name="Li J."/>
            <person name="Tong Z."/>
            <person name="Li S."/>
            <person name="Ye J."/>
            <person name="Wang L."/>
            <person name="Fang L."/>
            <person name="Lei T."/>
            <person name="Chen C."/>
            <person name="Chen H."/>
            <person name="Xu Z."/>
            <person name="Li H."/>
            <person name="Huang H."/>
            <person name="Zhang F."/>
            <person name="Xu H."/>
            <person name="Li N."/>
            <person name="Zhao C."/>
            <person name="Li S."/>
            <person name="Dong L."/>
            <person name="Huang Y."/>
            <person name="Li L."/>
            <person name="Xi Y."/>
            <person name="Qi Q."/>
            <person name="Li W."/>
            <person name="Zhang B."/>
            <person name="Hu W."/>
            <person name="Zhang Y."/>
            <person name="Tian X."/>
            <person name="Jiao Y."/>
            <person name="Liang X."/>
            <person name="Jin J."/>
            <person name="Gao L."/>
            <person name="Zheng W."/>
            <person name="Hao B."/>
            <person name="Liu S."/>
            <person name="Wang W."/>
            <person name="Yuan L."/>
            <person name="Cao M."/>
            <person name="McDermott J."/>
            <person name="Samudrala R."/>
            <person name="Wang J."/>
            <person name="Wong G.K."/>
            <person name="Yang H."/>
        </authorList>
    </citation>
    <scope>NUCLEOTIDE SEQUENCE [LARGE SCALE GENOMIC DNA]</scope>
    <source>
        <strain evidence="3">cv. 93-11</strain>
    </source>
</reference>
<organism evidence="2 3">
    <name type="scientific">Oryza sativa subsp. indica</name>
    <name type="common">Rice</name>
    <dbReference type="NCBI Taxonomy" id="39946"/>
    <lineage>
        <taxon>Eukaryota</taxon>
        <taxon>Viridiplantae</taxon>
        <taxon>Streptophyta</taxon>
        <taxon>Embryophyta</taxon>
        <taxon>Tracheophyta</taxon>
        <taxon>Spermatophyta</taxon>
        <taxon>Magnoliopsida</taxon>
        <taxon>Liliopsida</taxon>
        <taxon>Poales</taxon>
        <taxon>Poaceae</taxon>
        <taxon>BOP clade</taxon>
        <taxon>Oryzoideae</taxon>
        <taxon>Oryzeae</taxon>
        <taxon>Oryzinae</taxon>
        <taxon>Oryza</taxon>
        <taxon>Oryza sativa</taxon>
    </lineage>
</organism>
<evidence type="ECO:0000256" key="1">
    <source>
        <dbReference type="SAM" id="MobiDB-lite"/>
    </source>
</evidence>
<dbReference type="Proteomes" id="UP000007015">
    <property type="component" value="Chromosome 1"/>
</dbReference>
<proteinExistence type="predicted"/>
<evidence type="ECO:0000313" key="3">
    <source>
        <dbReference type="Proteomes" id="UP000007015"/>
    </source>
</evidence>
<dbReference type="EMBL" id="CM000126">
    <property type="protein sequence ID" value="EEC72105.1"/>
    <property type="molecule type" value="Genomic_DNA"/>
</dbReference>
<gene>
    <name evidence="2" type="ORF">OsI_05073</name>
</gene>
<dbReference type="Gramene" id="BGIOSGA000182-TA">
    <property type="protein sequence ID" value="BGIOSGA000182-PA"/>
    <property type="gene ID" value="BGIOSGA000182"/>
</dbReference>
<protein>
    <submittedName>
        <fullName evidence="2">Uncharacterized protein</fullName>
    </submittedName>
</protein>
<feature type="region of interest" description="Disordered" evidence="1">
    <location>
        <begin position="148"/>
        <end position="185"/>
    </location>
</feature>
<accession>B8A8T0</accession>